<evidence type="ECO:0000256" key="1">
    <source>
        <dbReference type="ARBA" id="ARBA00007109"/>
    </source>
</evidence>
<dbReference type="Proteomes" id="UP001058974">
    <property type="component" value="Chromosome 1"/>
</dbReference>
<dbReference type="AlphaFoldDB" id="A0A9D5GZ40"/>
<gene>
    <name evidence="5" type="ORF">KIW84_014358</name>
</gene>
<dbReference type="InterPro" id="IPR008598">
    <property type="entry name" value="Di19_Zn-bd"/>
</dbReference>
<reference evidence="5 6" key="1">
    <citation type="journal article" date="2022" name="Nat. Genet.">
        <title>Improved pea reference genome and pan-genome highlight genomic features and evolutionary characteristics.</title>
        <authorList>
            <person name="Yang T."/>
            <person name="Liu R."/>
            <person name="Luo Y."/>
            <person name="Hu S."/>
            <person name="Wang D."/>
            <person name="Wang C."/>
            <person name="Pandey M.K."/>
            <person name="Ge S."/>
            <person name="Xu Q."/>
            <person name="Li N."/>
            <person name="Li G."/>
            <person name="Huang Y."/>
            <person name="Saxena R.K."/>
            <person name="Ji Y."/>
            <person name="Li M."/>
            <person name="Yan X."/>
            <person name="He Y."/>
            <person name="Liu Y."/>
            <person name="Wang X."/>
            <person name="Xiang C."/>
            <person name="Varshney R.K."/>
            <person name="Ding H."/>
            <person name="Gao S."/>
            <person name="Zong X."/>
        </authorList>
    </citation>
    <scope>NUCLEOTIDE SEQUENCE [LARGE SCALE GENOMIC DNA]</scope>
    <source>
        <strain evidence="5 6">cv. Zhongwan 6</strain>
    </source>
</reference>
<dbReference type="InterPro" id="IPR033347">
    <property type="entry name" value="Di19"/>
</dbReference>
<dbReference type="InterPro" id="IPR027935">
    <property type="entry name" value="Di19_C"/>
</dbReference>
<feature type="compositionally biased region" description="Low complexity" evidence="2">
    <location>
        <begin position="213"/>
        <end position="222"/>
    </location>
</feature>
<feature type="domain" description="Di19 C-terminal" evidence="4">
    <location>
        <begin position="170"/>
        <end position="265"/>
    </location>
</feature>
<accession>A0A9D5GZ40</accession>
<feature type="domain" description="Di19 zinc-binding" evidence="3">
    <location>
        <begin position="97"/>
        <end position="149"/>
    </location>
</feature>
<dbReference type="EMBL" id="JAMSHJ010000001">
    <property type="protein sequence ID" value="KAI5446491.1"/>
    <property type="molecule type" value="Genomic_DNA"/>
</dbReference>
<proteinExistence type="inferred from homology"/>
<sequence>MGNIRIPSTWPFLSPCNSQHSLHNKTQTQTLLSIYNTLYPLFRFRVHSPISISLKMDSDSWISSRLSNSTRRYYSRSDLFLGGNDDAEPGGDDLRAEYLCPFCAEDYDVVSLCCHIDEEHPLQANTGVCPACGQKVGMDLVGHITTQHSKFFKVPRKRRVVRKGVSNSTLFRKELREGALHSLLGGSSSNSESDTLLSSFIFNPVLGDEAVSEQSSSSIEASPVKDSSKDDFVERKPEQVQMSDEDRIEKTRRFNFVQGLLMSTILDDKL</sequence>
<organism evidence="5 6">
    <name type="scientific">Pisum sativum</name>
    <name type="common">Garden pea</name>
    <name type="synonym">Lathyrus oleraceus</name>
    <dbReference type="NCBI Taxonomy" id="3888"/>
    <lineage>
        <taxon>Eukaryota</taxon>
        <taxon>Viridiplantae</taxon>
        <taxon>Streptophyta</taxon>
        <taxon>Embryophyta</taxon>
        <taxon>Tracheophyta</taxon>
        <taxon>Spermatophyta</taxon>
        <taxon>Magnoliopsida</taxon>
        <taxon>eudicotyledons</taxon>
        <taxon>Gunneridae</taxon>
        <taxon>Pentapetalae</taxon>
        <taxon>rosids</taxon>
        <taxon>fabids</taxon>
        <taxon>Fabales</taxon>
        <taxon>Fabaceae</taxon>
        <taxon>Papilionoideae</taxon>
        <taxon>50 kb inversion clade</taxon>
        <taxon>NPAAA clade</taxon>
        <taxon>Hologalegina</taxon>
        <taxon>IRL clade</taxon>
        <taxon>Fabeae</taxon>
        <taxon>Lathyrus</taxon>
    </lineage>
</organism>
<keyword evidence="6" id="KW-1185">Reference proteome</keyword>
<protein>
    <submittedName>
        <fullName evidence="5">Uncharacterized protein</fullName>
    </submittedName>
</protein>
<dbReference type="PANTHER" id="PTHR31875:SF23">
    <property type="entry name" value="PROTEIN DEHYDRATION-INDUCED 19 HOMOLOG 4"/>
    <property type="match status" value="1"/>
</dbReference>
<evidence type="ECO:0000313" key="5">
    <source>
        <dbReference type="EMBL" id="KAI5446491.1"/>
    </source>
</evidence>
<name>A0A9D5GZ40_PEA</name>
<dbReference type="PANTHER" id="PTHR31875">
    <property type="entry name" value="PROTEIN DEHYDRATION-INDUCED 19"/>
    <property type="match status" value="1"/>
</dbReference>
<feature type="region of interest" description="Disordered" evidence="2">
    <location>
        <begin position="213"/>
        <end position="245"/>
    </location>
</feature>
<dbReference type="Pfam" id="PF05605">
    <property type="entry name" value="zf-Di19"/>
    <property type="match status" value="1"/>
</dbReference>
<comment type="caution">
    <text evidence="5">The sequence shown here is derived from an EMBL/GenBank/DDBJ whole genome shotgun (WGS) entry which is preliminary data.</text>
</comment>
<comment type="similarity">
    <text evidence="1">Belongs to the Di19 family.</text>
</comment>
<evidence type="ECO:0000259" key="3">
    <source>
        <dbReference type="Pfam" id="PF05605"/>
    </source>
</evidence>
<evidence type="ECO:0000313" key="6">
    <source>
        <dbReference type="Proteomes" id="UP001058974"/>
    </source>
</evidence>
<dbReference type="Gramene" id="Psat01G0435800-T1">
    <property type="protein sequence ID" value="KAI5446491.1"/>
    <property type="gene ID" value="KIW84_014358"/>
</dbReference>
<dbReference type="Pfam" id="PF14571">
    <property type="entry name" value="Di19_C"/>
    <property type="match status" value="1"/>
</dbReference>
<evidence type="ECO:0000259" key="4">
    <source>
        <dbReference type="Pfam" id="PF14571"/>
    </source>
</evidence>
<evidence type="ECO:0000256" key="2">
    <source>
        <dbReference type="SAM" id="MobiDB-lite"/>
    </source>
</evidence>
<feature type="compositionally biased region" description="Basic and acidic residues" evidence="2">
    <location>
        <begin position="226"/>
        <end position="245"/>
    </location>
</feature>